<dbReference type="STRING" id="1391654.AKJ09_04632"/>
<proteinExistence type="predicted"/>
<dbReference type="Proteomes" id="UP000064967">
    <property type="component" value="Chromosome"/>
</dbReference>
<gene>
    <name evidence="1" type="ORF">AKJ09_04632</name>
</gene>
<dbReference type="KEGG" id="llu:AKJ09_04632"/>
<protein>
    <submittedName>
        <fullName evidence="1">Uncharacterized protein</fullName>
    </submittedName>
</protein>
<name>A0A0K1PWR3_9BACT</name>
<reference evidence="1 2" key="1">
    <citation type="submission" date="2015-08" db="EMBL/GenBank/DDBJ databases">
        <authorList>
            <person name="Babu N.S."/>
            <person name="Beckwith C.J."/>
            <person name="Beseler K.G."/>
            <person name="Brison A."/>
            <person name="Carone J.V."/>
            <person name="Caskin T.P."/>
            <person name="Diamond M."/>
            <person name="Durham M.E."/>
            <person name="Foxe J.M."/>
            <person name="Go M."/>
            <person name="Henderson B.A."/>
            <person name="Jones I.B."/>
            <person name="McGettigan J.A."/>
            <person name="Micheletti S.J."/>
            <person name="Nasrallah M.E."/>
            <person name="Ortiz D."/>
            <person name="Piller C.R."/>
            <person name="Privatt S.R."/>
            <person name="Schneider S.L."/>
            <person name="Sharp S."/>
            <person name="Smith T.C."/>
            <person name="Stanton J.D."/>
            <person name="Ullery H.E."/>
            <person name="Wilson R.J."/>
            <person name="Serrano M.G."/>
            <person name="Buck G."/>
            <person name="Lee V."/>
            <person name="Wang Y."/>
            <person name="Carvalho R."/>
            <person name="Voegtly L."/>
            <person name="Shi R."/>
            <person name="Duckworth R."/>
            <person name="Johnson A."/>
            <person name="Loviza R."/>
            <person name="Walstead R."/>
            <person name="Shah Z."/>
            <person name="Kiflezghi M."/>
            <person name="Wade K."/>
            <person name="Ball S.L."/>
            <person name="Bradley K.W."/>
            <person name="Asai D.J."/>
            <person name="Bowman C.A."/>
            <person name="Russell D.A."/>
            <person name="Pope W.H."/>
            <person name="Jacobs-Sera D."/>
            <person name="Hendrix R.W."/>
            <person name="Hatfull G.F."/>
        </authorList>
    </citation>
    <scope>NUCLEOTIDE SEQUENCE [LARGE SCALE GENOMIC DNA]</scope>
    <source>
        <strain evidence="1 2">DSM 27648</strain>
    </source>
</reference>
<organism evidence="1 2">
    <name type="scientific">Labilithrix luteola</name>
    <dbReference type="NCBI Taxonomy" id="1391654"/>
    <lineage>
        <taxon>Bacteria</taxon>
        <taxon>Pseudomonadati</taxon>
        <taxon>Myxococcota</taxon>
        <taxon>Polyangia</taxon>
        <taxon>Polyangiales</taxon>
        <taxon>Labilitrichaceae</taxon>
        <taxon>Labilithrix</taxon>
    </lineage>
</organism>
<evidence type="ECO:0000313" key="1">
    <source>
        <dbReference type="EMBL" id="AKU97968.1"/>
    </source>
</evidence>
<dbReference type="EMBL" id="CP012333">
    <property type="protein sequence ID" value="AKU97968.1"/>
    <property type="molecule type" value="Genomic_DNA"/>
</dbReference>
<keyword evidence="2" id="KW-1185">Reference proteome</keyword>
<sequence>MMLGALAATLMAGCGSRGGDVKAGELGNGGFTFSCDDGAACTPYSHEATTFPSAVSLSSTFDVKFRPRTTSSDGPQPQGGITLSAIGETFFTRGPEGFVAQREGHGTIAAFDATGKLVDYTVIKIVKPDALTIYDADVDSVDDADPRSVDLIALKQGESRSFRVLLRNDAGEPLAGKIGVKWSAGSDVASMQPQSSGRYSVYGNAAGSTIVAIDGAALHREIKVVVTP</sequence>
<accession>A0A0K1PWR3</accession>
<dbReference type="AlphaFoldDB" id="A0A0K1PWR3"/>
<evidence type="ECO:0000313" key="2">
    <source>
        <dbReference type="Proteomes" id="UP000064967"/>
    </source>
</evidence>